<dbReference type="AlphaFoldDB" id="A0A914KL43"/>
<reference evidence="3" key="1">
    <citation type="submission" date="2022-11" db="UniProtKB">
        <authorList>
            <consortium name="WormBaseParasite"/>
        </authorList>
    </citation>
    <scope>IDENTIFICATION</scope>
</reference>
<keyword evidence="2" id="KW-1185">Reference proteome</keyword>
<sequence length="57" mass="6419">MSSEKNYVPDLKNVDSESVPTKEKEIKKTHPGRPDLDYDEAPVGPAEGYVEQKESQK</sequence>
<evidence type="ECO:0000313" key="3">
    <source>
        <dbReference type="WBParaSite" id="Minc3s00036g02130"/>
    </source>
</evidence>
<protein>
    <submittedName>
        <fullName evidence="3">Candidate secreted effector</fullName>
    </submittedName>
</protein>
<evidence type="ECO:0000256" key="1">
    <source>
        <dbReference type="SAM" id="MobiDB-lite"/>
    </source>
</evidence>
<dbReference type="WBParaSite" id="Minc3s00036g02130">
    <property type="protein sequence ID" value="Minc3s00036g02130"/>
    <property type="gene ID" value="Minc3s00036g02130"/>
</dbReference>
<accession>A0A914KL43</accession>
<organism evidence="2 3">
    <name type="scientific">Meloidogyne incognita</name>
    <name type="common">Southern root-knot nematode worm</name>
    <name type="synonym">Oxyuris incognita</name>
    <dbReference type="NCBI Taxonomy" id="6306"/>
    <lineage>
        <taxon>Eukaryota</taxon>
        <taxon>Metazoa</taxon>
        <taxon>Ecdysozoa</taxon>
        <taxon>Nematoda</taxon>
        <taxon>Chromadorea</taxon>
        <taxon>Rhabditida</taxon>
        <taxon>Tylenchina</taxon>
        <taxon>Tylenchomorpha</taxon>
        <taxon>Tylenchoidea</taxon>
        <taxon>Meloidogynidae</taxon>
        <taxon>Meloidogyninae</taxon>
        <taxon>Meloidogyne</taxon>
        <taxon>Meloidogyne incognita group</taxon>
    </lineage>
</organism>
<evidence type="ECO:0000313" key="2">
    <source>
        <dbReference type="Proteomes" id="UP000887563"/>
    </source>
</evidence>
<feature type="compositionally biased region" description="Basic and acidic residues" evidence="1">
    <location>
        <begin position="12"/>
        <end position="36"/>
    </location>
</feature>
<feature type="region of interest" description="Disordered" evidence="1">
    <location>
        <begin position="1"/>
        <end position="57"/>
    </location>
</feature>
<dbReference type="Proteomes" id="UP000887563">
    <property type="component" value="Unplaced"/>
</dbReference>
<proteinExistence type="predicted"/>
<name>A0A914KL43_MELIC</name>